<reference evidence="11" key="1">
    <citation type="submission" date="2019-03" db="EMBL/GenBank/DDBJ databases">
        <title>Long read genome sequence of the mycoparasitic Pythium oligandrum ATCC 38472 isolated from sugarbeet rhizosphere.</title>
        <authorList>
            <person name="Gaulin E."/>
        </authorList>
    </citation>
    <scope>NUCLEOTIDE SEQUENCE</scope>
    <source>
        <strain evidence="11">ATCC 38472_TT</strain>
    </source>
</reference>
<dbReference type="GO" id="GO:0016020">
    <property type="term" value="C:membrane"/>
    <property type="evidence" value="ECO:0007669"/>
    <property type="project" value="UniProtKB-SubCell"/>
</dbReference>
<dbReference type="EMBL" id="SPLM01000146">
    <property type="protein sequence ID" value="TMW56170.1"/>
    <property type="molecule type" value="Genomic_DNA"/>
</dbReference>
<keyword evidence="9" id="KW-0325">Glycoprotein</keyword>
<keyword evidence="6" id="KW-0735">Signal-anchor</keyword>
<dbReference type="PANTHER" id="PTHR31392:SF1">
    <property type="entry name" value="ALPHA-1,3-MANNOSYLTRANSFERASE MNN1-RELATED"/>
    <property type="match status" value="1"/>
</dbReference>
<evidence type="ECO:0000256" key="3">
    <source>
        <dbReference type="ARBA" id="ARBA00022676"/>
    </source>
</evidence>
<proteinExistence type="inferred from homology"/>
<evidence type="ECO:0000256" key="10">
    <source>
        <dbReference type="SAM" id="MobiDB-lite"/>
    </source>
</evidence>
<sequence>MVASRMSTRVLRWAFVVLTFMALTGMLLRSSLLLEQAKRYVPQGVMPAMLIQPTEPLRDLMDAENKTTPSPTTMAVSQSPSSVQRVPPTPSPSTVQTLTTQPPAQTSSPTATQSPTPPPTTTHATSSPAPSTMTPTTAPTTASTPASTLQIPDPLFPPVRRFSYGDAPIHNPAFINRSANFDQSVSRQRGIVMSIHKGAFALGLSLIRELRCLGNDELIQVYHCFPAELPDKLKQVLLDQDNRLEIIDVCSDLVNAKVMTEFAAVKFRNWWLKPLALHHTDVQEVMLLDADDILMKDPAIMRQSKGYQETGTMFFYDRVMVCSLYLNNRFSKRKFAQHLHHIVDTFDYKAFGLEGPKPSANLLNSFAYQRQSCHEQDSSMVAIDKSRSGVAMEVLWYLINHFRLVVEYSWGDKESFWLAYELAQQPYAFSPWGVSVVSSSTNHDIEEHADTLCGSIAQYVPGDETTEPELLYVNGRALVDPIAQGVDTNGAKPNIMYNVNPTHLVPRMKRRASLSWSPGAKRAARTLPSECLVGLGSTPLPSNFTSMLLRRRVHYTAISSEVYEPLAQCSFV</sequence>
<dbReference type="InterPro" id="IPR022751">
    <property type="entry name" value="Alpha_mannosyltransferase"/>
</dbReference>
<evidence type="ECO:0000313" key="11">
    <source>
        <dbReference type="EMBL" id="TMW56170.1"/>
    </source>
</evidence>
<evidence type="ECO:0000256" key="8">
    <source>
        <dbReference type="ARBA" id="ARBA00023136"/>
    </source>
</evidence>
<evidence type="ECO:0000256" key="5">
    <source>
        <dbReference type="ARBA" id="ARBA00022692"/>
    </source>
</evidence>
<dbReference type="Pfam" id="PF11051">
    <property type="entry name" value="Mannosyl_trans3"/>
    <property type="match status" value="1"/>
</dbReference>
<keyword evidence="3" id="KW-0328">Glycosyltransferase</keyword>
<evidence type="ECO:0000256" key="1">
    <source>
        <dbReference type="ARBA" id="ARBA00004606"/>
    </source>
</evidence>
<evidence type="ECO:0000256" key="7">
    <source>
        <dbReference type="ARBA" id="ARBA00022989"/>
    </source>
</evidence>
<keyword evidence="4" id="KW-0808">Transferase</keyword>
<dbReference type="SUPFAM" id="SSF53448">
    <property type="entry name" value="Nucleotide-diphospho-sugar transferases"/>
    <property type="match status" value="1"/>
</dbReference>
<accession>A0A8K1C4A1</accession>
<feature type="compositionally biased region" description="Low complexity" evidence="10">
    <location>
        <begin position="121"/>
        <end position="148"/>
    </location>
</feature>
<protein>
    <submittedName>
        <fullName evidence="11">Uncharacterized protein</fullName>
    </submittedName>
</protein>
<dbReference type="Proteomes" id="UP000794436">
    <property type="component" value="Unassembled WGS sequence"/>
</dbReference>
<comment type="similarity">
    <text evidence="2">Belongs to the MNN1/MNT family.</text>
</comment>
<comment type="caution">
    <text evidence="11">The sequence shown here is derived from an EMBL/GenBank/DDBJ whole genome shotgun (WGS) entry which is preliminary data.</text>
</comment>
<feature type="compositionally biased region" description="Polar residues" evidence="10">
    <location>
        <begin position="66"/>
        <end position="75"/>
    </location>
</feature>
<comment type="subcellular location">
    <subcellularLocation>
        <location evidence="1">Membrane</location>
        <topology evidence="1">Single-pass type II membrane protein</topology>
    </subcellularLocation>
</comment>
<feature type="region of interest" description="Disordered" evidence="10">
    <location>
        <begin position="62"/>
        <end position="154"/>
    </location>
</feature>
<evidence type="ECO:0000256" key="9">
    <source>
        <dbReference type="ARBA" id="ARBA00023180"/>
    </source>
</evidence>
<keyword evidence="5" id="KW-0812">Transmembrane</keyword>
<dbReference type="GO" id="GO:0006493">
    <property type="term" value="P:protein O-linked glycosylation"/>
    <property type="evidence" value="ECO:0007669"/>
    <property type="project" value="TreeGrafter"/>
</dbReference>
<dbReference type="PANTHER" id="PTHR31392">
    <property type="entry name" value="ALPHA-1,3-MANNOSYLTRANSFERASE MNN1-RELATED"/>
    <property type="match status" value="1"/>
</dbReference>
<feature type="compositionally biased region" description="Low complexity" evidence="10">
    <location>
        <begin position="76"/>
        <end position="114"/>
    </location>
</feature>
<keyword evidence="7" id="KW-1133">Transmembrane helix</keyword>
<organism evidence="11 12">
    <name type="scientific">Pythium oligandrum</name>
    <name type="common">Mycoparasitic fungus</name>
    <dbReference type="NCBI Taxonomy" id="41045"/>
    <lineage>
        <taxon>Eukaryota</taxon>
        <taxon>Sar</taxon>
        <taxon>Stramenopiles</taxon>
        <taxon>Oomycota</taxon>
        <taxon>Peronosporomycetes</taxon>
        <taxon>Pythiales</taxon>
        <taxon>Pythiaceae</taxon>
        <taxon>Pythium</taxon>
    </lineage>
</organism>
<evidence type="ECO:0000256" key="2">
    <source>
        <dbReference type="ARBA" id="ARBA00009105"/>
    </source>
</evidence>
<dbReference type="GO" id="GO:0000033">
    <property type="term" value="F:alpha-1,3-mannosyltransferase activity"/>
    <property type="evidence" value="ECO:0007669"/>
    <property type="project" value="TreeGrafter"/>
</dbReference>
<gene>
    <name evidence="11" type="ORF">Poli38472_008818</name>
</gene>
<keyword evidence="12" id="KW-1185">Reference proteome</keyword>
<dbReference type="OrthoDB" id="430354at2759"/>
<name>A0A8K1C4A1_PYTOL</name>
<dbReference type="InterPro" id="IPR029044">
    <property type="entry name" value="Nucleotide-diphossugar_trans"/>
</dbReference>
<dbReference type="GO" id="GO:0005794">
    <property type="term" value="C:Golgi apparatus"/>
    <property type="evidence" value="ECO:0007669"/>
    <property type="project" value="TreeGrafter"/>
</dbReference>
<keyword evidence="8" id="KW-0472">Membrane</keyword>
<evidence type="ECO:0000313" key="12">
    <source>
        <dbReference type="Proteomes" id="UP000794436"/>
    </source>
</evidence>
<dbReference type="AlphaFoldDB" id="A0A8K1C4A1"/>
<evidence type="ECO:0000256" key="6">
    <source>
        <dbReference type="ARBA" id="ARBA00022968"/>
    </source>
</evidence>
<evidence type="ECO:0000256" key="4">
    <source>
        <dbReference type="ARBA" id="ARBA00022679"/>
    </source>
</evidence>